<dbReference type="PANTHER" id="PTHR13929">
    <property type="entry name" value="1,4-DIHYDROXY-2-NAPHTHOATE OCTAPRENYLTRANSFERASE"/>
    <property type="match status" value="1"/>
</dbReference>
<dbReference type="STRING" id="408015.SXIM_51320"/>
<reference evidence="9" key="1">
    <citation type="submission" date="2019-08" db="EMBL/GenBank/DDBJ databases">
        <title>Complete genome sequence of a mangrove-derived Streptomyces xiamenensis.</title>
        <authorList>
            <person name="Xu J."/>
        </authorList>
    </citation>
    <scope>NUCLEOTIDE SEQUENCE</scope>
    <source>
        <strain evidence="9">318</strain>
    </source>
</reference>
<keyword evidence="5 8" id="KW-0812">Transmembrane</keyword>
<keyword evidence="3" id="KW-0474">Menaquinone biosynthesis</keyword>
<feature type="transmembrane region" description="Helical" evidence="8">
    <location>
        <begin position="99"/>
        <end position="121"/>
    </location>
</feature>
<dbReference type="GO" id="GO:0009234">
    <property type="term" value="P:menaquinone biosynthetic process"/>
    <property type="evidence" value="ECO:0007669"/>
    <property type="project" value="UniProtKB-UniPathway"/>
</dbReference>
<feature type="transmembrane region" description="Helical" evidence="8">
    <location>
        <begin position="151"/>
        <end position="171"/>
    </location>
</feature>
<protein>
    <submittedName>
        <fullName evidence="9">1,4-dihydroxy-2-naphthoate octaprenyl transferase-like protein</fullName>
    </submittedName>
</protein>
<dbReference type="PATRIC" id="fig|408015.6.peg.5196"/>
<evidence type="ECO:0000313" key="9">
    <source>
        <dbReference type="EMBL" id="AKG46516.1"/>
    </source>
</evidence>
<dbReference type="InterPro" id="IPR000537">
    <property type="entry name" value="UbiA_prenyltransferase"/>
</dbReference>
<dbReference type="Gene3D" id="1.10.357.140">
    <property type="entry name" value="UbiA prenyltransferase"/>
    <property type="match status" value="1"/>
</dbReference>
<keyword evidence="10" id="KW-1185">Reference proteome</keyword>
<dbReference type="Proteomes" id="UP000034034">
    <property type="component" value="Chromosome"/>
</dbReference>
<evidence type="ECO:0000256" key="4">
    <source>
        <dbReference type="ARBA" id="ARBA00022679"/>
    </source>
</evidence>
<keyword evidence="4" id="KW-0808">Transferase</keyword>
<gene>
    <name evidence="9" type="ORF">SXIM_51320</name>
</gene>
<dbReference type="UniPathway" id="UPA00079"/>
<dbReference type="Pfam" id="PF01040">
    <property type="entry name" value="UbiA"/>
    <property type="match status" value="1"/>
</dbReference>
<dbReference type="GO" id="GO:0042371">
    <property type="term" value="P:vitamin K biosynthetic process"/>
    <property type="evidence" value="ECO:0007669"/>
    <property type="project" value="TreeGrafter"/>
</dbReference>
<dbReference type="AlphaFoldDB" id="A0A0F7CQJ4"/>
<proteinExistence type="predicted"/>
<keyword evidence="7 8" id="KW-0472">Membrane</keyword>
<evidence type="ECO:0000256" key="7">
    <source>
        <dbReference type="ARBA" id="ARBA00023136"/>
    </source>
</evidence>
<evidence type="ECO:0000256" key="1">
    <source>
        <dbReference type="ARBA" id="ARBA00004141"/>
    </source>
</evidence>
<dbReference type="RefSeq" id="WP_046725204.1">
    <property type="nucleotide sequence ID" value="NZ_CP009922.3"/>
</dbReference>
<dbReference type="InterPro" id="IPR026046">
    <property type="entry name" value="UBIAD1"/>
</dbReference>
<comment type="subcellular location">
    <subcellularLocation>
        <location evidence="1">Membrane</location>
        <topology evidence="1">Multi-pass membrane protein</topology>
    </subcellularLocation>
</comment>
<dbReference type="CDD" id="cd13962">
    <property type="entry name" value="PT_UbiA_UBIAD1"/>
    <property type="match status" value="1"/>
</dbReference>
<feature type="transmembrane region" description="Helical" evidence="8">
    <location>
        <begin position="285"/>
        <end position="306"/>
    </location>
</feature>
<organism evidence="9 10">
    <name type="scientific">Streptomyces xiamenensis</name>
    <dbReference type="NCBI Taxonomy" id="408015"/>
    <lineage>
        <taxon>Bacteria</taxon>
        <taxon>Bacillati</taxon>
        <taxon>Actinomycetota</taxon>
        <taxon>Actinomycetes</taxon>
        <taxon>Kitasatosporales</taxon>
        <taxon>Streptomycetaceae</taxon>
        <taxon>Streptomyces</taxon>
    </lineage>
</organism>
<feature type="transmembrane region" description="Helical" evidence="8">
    <location>
        <begin position="252"/>
        <end position="273"/>
    </location>
</feature>
<dbReference type="GO" id="GO:0016020">
    <property type="term" value="C:membrane"/>
    <property type="evidence" value="ECO:0007669"/>
    <property type="project" value="UniProtKB-SubCell"/>
</dbReference>
<dbReference type="GO" id="GO:0004659">
    <property type="term" value="F:prenyltransferase activity"/>
    <property type="evidence" value="ECO:0007669"/>
    <property type="project" value="InterPro"/>
</dbReference>
<evidence type="ECO:0000313" key="10">
    <source>
        <dbReference type="Proteomes" id="UP000034034"/>
    </source>
</evidence>
<evidence type="ECO:0000256" key="2">
    <source>
        <dbReference type="ARBA" id="ARBA00004863"/>
    </source>
</evidence>
<feature type="transmembrane region" description="Helical" evidence="8">
    <location>
        <begin position="183"/>
        <end position="204"/>
    </location>
</feature>
<dbReference type="EMBL" id="CP009922">
    <property type="protein sequence ID" value="AKG46516.1"/>
    <property type="molecule type" value="Genomic_DNA"/>
</dbReference>
<dbReference type="InterPro" id="IPR044878">
    <property type="entry name" value="UbiA_sf"/>
</dbReference>
<evidence type="ECO:0000256" key="3">
    <source>
        <dbReference type="ARBA" id="ARBA00022428"/>
    </source>
</evidence>
<sequence length="354" mass="37660">MTANAPSPPAPPGRLTAFIRLGRPKFLFQSMMVVGLGVTAAQHEGHGFSPAWYMGTLLFGWAAHLMTHYCNEYFDLEADRANHSPTSWTGGSRVLVDGLLPPLVSLGAAFVLLFLAAAVTAVMPDTASRLMAVTVLAAAWFYTAPPARLNYRALGEIACAAVLYGLGPLLAHRLQGGDPTAATLTYVAIVFVFQFLRMSVMNLADIDGDRRTGKRTLAVALGARGLIRLYLAGQSLTYAATALLLLTGALPVLPGLAILATFPVPLWVGRRLLHGALATHGANNAVTFWASMHMPITAVAITVALLTDLLTGDPGPDTPWLVLCTATLIAFTVWFTRAVRTPPPPLPDQETLTP</sequence>
<name>A0A0F7CQJ4_9ACTN</name>
<comment type="pathway">
    <text evidence="2">Quinol/quinone metabolism; menaquinone biosynthesis.</text>
</comment>
<evidence type="ECO:0000256" key="5">
    <source>
        <dbReference type="ARBA" id="ARBA00022692"/>
    </source>
</evidence>
<accession>A0A0F7CQJ4</accession>
<keyword evidence="6 8" id="KW-1133">Transmembrane helix</keyword>
<dbReference type="KEGG" id="sxi:SXIM_51320"/>
<dbReference type="HOGENOM" id="CLU_803920_0_0_11"/>
<dbReference type="PANTHER" id="PTHR13929:SF0">
    <property type="entry name" value="UBIA PRENYLTRANSFERASE DOMAIN-CONTAINING PROTEIN 1"/>
    <property type="match status" value="1"/>
</dbReference>
<evidence type="ECO:0000256" key="8">
    <source>
        <dbReference type="SAM" id="Phobius"/>
    </source>
</evidence>
<feature type="transmembrane region" description="Helical" evidence="8">
    <location>
        <begin position="318"/>
        <end position="336"/>
    </location>
</feature>
<evidence type="ECO:0000256" key="6">
    <source>
        <dbReference type="ARBA" id="ARBA00022989"/>
    </source>
</evidence>